<protein>
    <submittedName>
        <fullName evidence="2">Uncharacterized protein</fullName>
    </submittedName>
</protein>
<name>A0A5E4M8S3_9HEMI</name>
<dbReference type="OrthoDB" id="6611612at2759"/>
<accession>A0A5E4M8S3</accession>
<dbReference type="Gene3D" id="1.10.287.1490">
    <property type="match status" value="1"/>
</dbReference>
<evidence type="ECO:0000256" key="1">
    <source>
        <dbReference type="SAM" id="Coils"/>
    </source>
</evidence>
<evidence type="ECO:0000313" key="3">
    <source>
        <dbReference type="Proteomes" id="UP000325440"/>
    </source>
</evidence>
<dbReference type="EMBL" id="CABPRJ010000027">
    <property type="protein sequence ID" value="VVC26212.1"/>
    <property type="molecule type" value="Genomic_DNA"/>
</dbReference>
<keyword evidence="3" id="KW-1185">Reference proteome</keyword>
<dbReference type="AlphaFoldDB" id="A0A5E4M8S3"/>
<proteinExistence type="predicted"/>
<feature type="coiled-coil region" evidence="1">
    <location>
        <begin position="31"/>
        <end position="170"/>
    </location>
</feature>
<organism evidence="2 3">
    <name type="scientific">Cinara cedri</name>
    <dbReference type="NCBI Taxonomy" id="506608"/>
    <lineage>
        <taxon>Eukaryota</taxon>
        <taxon>Metazoa</taxon>
        <taxon>Ecdysozoa</taxon>
        <taxon>Arthropoda</taxon>
        <taxon>Hexapoda</taxon>
        <taxon>Insecta</taxon>
        <taxon>Pterygota</taxon>
        <taxon>Neoptera</taxon>
        <taxon>Paraneoptera</taxon>
        <taxon>Hemiptera</taxon>
        <taxon>Sternorrhyncha</taxon>
        <taxon>Aphidomorpha</taxon>
        <taxon>Aphidoidea</taxon>
        <taxon>Aphididae</taxon>
        <taxon>Lachninae</taxon>
        <taxon>Cinara</taxon>
    </lineage>
</organism>
<evidence type="ECO:0000313" key="2">
    <source>
        <dbReference type="EMBL" id="VVC26212.1"/>
    </source>
</evidence>
<gene>
    <name evidence="2" type="ORF">CINCED_3A005564</name>
</gene>
<reference evidence="2 3" key="1">
    <citation type="submission" date="2019-08" db="EMBL/GenBank/DDBJ databases">
        <authorList>
            <person name="Alioto T."/>
            <person name="Alioto T."/>
            <person name="Gomez Garrido J."/>
        </authorList>
    </citation>
    <scope>NUCLEOTIDE SEQUENCE [LARGE SCALE GENOMIC DNA]</scope>
</reference>
<keyword evidence="1" id="KW-0175">Coiled coil</keyword>
<sequence>MNDEKLLKEARALEARLVGFEKVILDFDQYMNDLTNSLQLLQTEESALEEKLAGLNSVIDDYQNKLNKLKMENPNVETVVDKTKTNILENKFEAEVEELENKLDRVWNSFSVKNSELDDKIKQAELKIAERQSMISKKYRLEIDKYKKAIDKLREENTILENKLNIISKTQVDLDD</sequence>
<dbReference type="Proteomes" id="UP000325440">
    <property type="component" value="Unassembled WGS sequence"/>
</dbReference>